<sequence>MSAKPSEWPAVDQAGTDEAIKDRVVQAFGLHPWFLHQLTDPDAALAELRNYLLKHPSALVGEIGLDGVATHPNTTTKYEFDQQLNYFTKQWNLAAELRRPVSVHAVGCYGKLEAFFQDSLRDVPKDLSRKQRDRLKKDFDYVEEDPTLHPSLKKWPPAIMLHSYSGSTESIRNILRYPSTISTRFYFSFSHFVNSRTPFDRMKEKICAVPDDRILIESDLNDARVVDGACMLALDLVAKAKGWSLEDAAIRTGANALRFLSRVGV</sequence>
<protein>
    <submittedName>
        <fullName evidence="1">Metallo-dependent hydrolase</fullName>
    </submittedName>
</protein>
<dbReference type="Proteomes" id="UP000193642">
    <property type="component" value="Unassembled WGS sequence"/>
</dbReference>
<keyword evidence="1" id="KW-0378">Hydrolase</keyword>
<dbReference type="PANTHER" id="PTHR47345">
    <property type="entry name" value="CUT9-INTERACTING PROTEIN SCN1"/>
    <property type="match status" value="1"/>
</dbReference>
<evidence type="ECO:0000313" key="1">
    <source>
        <dbReference type="EMBL" id="ORY47275.1"/>
    </source>
</evidence>
<dbReference type="OrthoDB" id="413993at2759"/>
<dbReference type="AlphaFoldDB" id="A0A1Y2CLQ2"/>
<name>A0A1Y2CLQ2_9FUNG</name>
<dbReference type="InterPro" id="IPR032466">
    <property type="entry name" value="Metal_Hydrolase"/>
</dbReference>
<comment type="caution">
    <text evidence="1">The sequence shown here is derived from an EMBL/GenBank/DDBJ whole genome shotgun (WGS) entry which is preliminary data.</text>
</comment>
<dbReference type="PANTHER" id="PTHR47345:SF1">
    <property type="entry name" value="CUT9-INTERACTING PROTEIN SCN1"/>
    <property type="match status" value="1"/>
</dbReference>
<dbReference type="GO" id="GO:0016788">
    <property type="term" value="F:hydrolase activity, acting on ester bonds"/>
    <property type="evidence" value="ECO:0007669"/>
    <property type="project" value="InterPro"/>
</dbReference>
<dbReference type="STRING" id="329046.A0A1Y2CLQ2"/>
<organism evidence="1 2">
    <name type="scientific">Rhizoclosmatium globosum</name>
    <dbReference type="NCBI Taxonomy" id="329046"/>
    <lineage>
        <taxon>Eukaryota</taxon>
        <taxon>Fungi</taxon>
        <taxon>Fungi incertae sedis</taxon>
        <taxon>Chytridiomycota</taxon>
        <taxon>Chytridiomycota incertae sedis</taxon>
        <taxon>Chytridiomycetes</taxon>
        <taxon>Chytridiales</taxon>
        <taxon>Chytriomycetaceae</taxon>
        <taxon>Rhizoclosmatium</taxon>
    </lineage>
</organism>
<dbReference type="Pfam" id="PF01026">
    <property type="entry name" value="TatD_DNase"/>
    <property type="match status" value="1"/>
</dbReference>
<reference evidence="1 2" key="1">
    <citation type="submission" date="2016-07" db="EMBL/GenBank/DDBJ databases">
        <title>Pervasive Adenine N6-methylation of Active Genes in Fungi.</title>
        <authorList>
            <consortium name="DOE Joint Genome Institute"/>
            <person name="Mondo S.J."/>
            <person name="Dannebaum R.O."/>
            <person name="Kuo R.C."/>
            <person name="Labutti K."/>
            <person name="Haridas S."/>
            <person name="Kuo A."/>
            <person name="Salamov A."/>
            <person name="Ahrendt S.R."/>
            <person name="Lipzen A."/>
            <person name="Sullivan W."/>
            <person name="Andreopoulos W.B."/>
            <person name="Clum A."/>
            <person name="Lindquist E."/>
            <person name="Daum C."/>
            <person name="Ramamoorthy G.K."/>
            <person name="Gryganskyi A."/>
            <person name="Culley D."/>
            <person name="Magnuson J.K."/>
            <person name="James T.Y."/>
            <person name="O'Malley M.A."/>
            <person name="Stajich J.E."/>
            <person name="Spatafora J.W."/>
            <person name="Visel A."/>
            <person name="Grigoriev I.V."/>
        </authorList>
    </citation>
    <scope>NUCLEOTIDE SEQUENCE [LARGE SCALE GENOMIC DNA]</scope>
    <source>
        <strain evidence="1 2">JEL800</strain>
    </source>
</reference>
<dbReference type="SUPFAM" id="SSF51556">
    <property type="entry name" value="Metallo-dependent hydrolases"/>
    <property type="match status" value="1"/>
</dbReference>
<dbReference type="InterPro" id="IPR053044">
    <property type="entry name" value="Metallo-hydrolase/TatD-type"/>
</dbReference>
<accession>A0A1Y2CLQ2</accession>
<dbReference type="InterPro" id="IPR001130">
    <property type="entry name" value="TatD-like"/>
</dbReference>
<proteinExistence type="predicted"/>
<gene>
    <name evidence="1" type="ORF">BCR33DRAFT_696333</name>
</gene>
<keyword evidence="2" id="KW-1185">Reference proteome</keyword>
<evidence type="ECO:0000313" key="2">
    <source>
        <dbReference type="Proteomes" id="UP000193642"/>
    </source>
</evidence>
<dbReference type="EMBL" id="MCGO01000014">
    <property type="protein sequence ID" value="ORY47275.1"/>
    <property type="molecule type" value="Genomic_DNA"/>
</dbReference>
<dbReference type="Gene3D" id="3.20.20.140">
    <property type="entry name" value="Metal-dependent hydrolases"/>
    <property type="match status" value="1"/>
</dbReference>